<protein>
    <recommendedName>
        <fullName evidence="3 4">50S ribosomal protein L21</fullName>
    </recommendedName>
</protein>
<dbReference type="SUPFAM" id="SSF141091">
    <property type="entry name" value="L21p-like"/>
    <property type="match status" value="1"/>
</dbReference>
<dbReference type="GO" id="GO:0003735">
    <property type="term" value="F:structural constituent of ribosome"/>
    <property type="evidence" value="ECO:0007669"/>
    <property type="project" value="InterPro"/>
</dbReference>
<dbReference type="GO" id="GO:0006412">
    <property type="term" value="P:translation"/>
    <property type="evidence" value="ECO:0007669"/>
    <property type="project" value="InterPro"/>
</dbReference>
<dbReference type="InterPro" id="IPR036164">
    <property type="entry name" value="bL21-like_sf"/>
</dbReference>
<keyword evidence="2 4" id="KW-0687">Ribonucleoprotein</keyword>
<dbReference type="GO" id="GO:1990904">
    <property type="term" value="C:ribonucleoprotein complex"/>
    <property type="evidence" value="ECO:0007669"/>
    <property type="project" value="UniProtKB-KW"/>
</dbReference>
<gene>
    <name evidence="5" type="ORF">UU67_C0020G0028</name>
</gene>
<keyword evidence="4" id="KW-0699">rRNA-binding</keyword>
<dbReference type="Proteomes" id="UP000034753">
    <property type="component" value="Unassembled WGS sequence"/>
</dbReference>
<dbReference type="GO" id="GO:0005840">
    <property type="term" value="C:ribosome"/>
    <property type="evidence" value="ECO:0007669"/>
    <property type="project" value="UniProtKB-KW"/>
</dbReference>
<dbReference type="NCBIfam" id="TIGR00061">
    <property type="entry name" value="L21"/>
    <property type="match status" value="1"/>
</dbReference>
<dbReference type="EMBL" id="LCBN01000020">
    <property type="protein sequence ID" value="KKS13707.1"/>
    <property type="molecule type" value="Genomic_DNA"/>
</dbReference>
<evidence type="ECO:0000256" key="3">
    <source>
        <dbReference type="ARBA" id="ARBA00035483"/>
    </source>
</evidence>
<dbReference type="GO" id="GO:0019843">
    <property type="term" value="F:rRNA binding"/>
    <property type="evidence" value="ECO:0007669"/>
    <property type="project" value="UniProtKB-KW"/>
</dbReference>
<dbReference type="Pfam" id="PF00829">
    <property type="entry name" value="Ribosomal_L21p"/>
    <property type="match status" value="1"/>
</dbReference>
<dbReference type="InterPro" id="IPR001787">
    <property type="entry name" value="Ribosomal_bL21"/>
</dbReference>
<name>A0A0G0WNR4_9BACT</name>
<comment type="similarity">
    <text evidence="4">Belongs to the bacterial ribosomal protein bL21 family.</text>
</comment>
<evidence type="ECO:0000256" key="2">
    <source>
        <dbReference type="ARBA" id="ARBA00023274"/>
    </source>
</evidence>
<comment type="function">
    <text evidence="4">This protein binds to 23S rRNA in the presence of protein L20.</text>
</comment>
<dbReference type="GO" id="GO:0005737">
    <property type="term" value="C:cytoplasm"/>
    <property type="evidence" value="ECO:0007669"/>
    <property type="project" value="UniProtKB-ARBA"/>
</dbReference>
<reference evidence="5 6" key="1">
    <citation type="journal article" date="2015" name="Nature">
        <title>rRNA introns, odd ribosomes, and small enigmatic genomes across a large radiation of phyla.</title>
        <authorList>
            <person name="Brown C.T."/>
            <person name="Hug L.A."/>
            <person name="Thomas B.C."/>
            <person name="Sharon I."/>
            <person name="Castelle C.J."/>
            <person name="Singh A."/>
            <person name="Wilkins M.J."/>
            <person name="Williams K.H."/>
            <person name="Banfield J.F."/>
        </authorList>
    </citation>
    <scope>NUCLEOTIDE SEQUENCE [LARGE SCALE GENOMIC DNA]</scope>
</reference>
<sequence>MDWVIFELGGRQYQIRPGEELEVDRLPDSTKKLSLDKILMLSEKGKIELGKPYIKKNLSVEVVKNVRHKKIRVATYKAKSNERKVMGQRREVTIVKLLP</sequence>
<evidence type="ECO:0000313" key="5">
    <source>
        <dbReference type="EMBL" id="KKS13707.1"/>
    </source>
</evidence>
<dbReference type="InterPro" id="IPR028909">
    <property type="entry name" value="bL21-like"/>
</dbReference>
<keyword evidence="4" id="KW-0694">RNA-binding</keyword>
<evidence type="ECO:0000256" key="4">
    <source>
        <dbReference type="RuleBase" id="RU000562"/>
    </source>
</evidence>
<evidence type="ECO:0000256" key="1">
    <source>
        <dbReference type="ARBA" id="ARBA00022980"/>
    </source>
</evidence>
<evidence type="ECO:0000313" key="6">
    <source>
        <dbReference type="Proteomes" id="UP000034753"/>
    </source>
</evidence>
<keyword evidence="1 4" id="KW-0689">Ribosomal protein</keyword>
<comment type="caution">
    <text evidence="5">The sequence shown here is derived from an EMBL/GenBank/DDBJ whole genome shotgun (WGS) entry which is preliminary data.</text>
</comment>
<dbReference type="AlphaFoldDB" id="A0A0G0WNR4"/>
<organism evidence="5 6">
    <name type="scientific">Candidatus Daviesbacteria bacterium GW2011_GWB1_41_5</name>
    <dbReference type="NCBI Taxonomy" id="1618429"/>
    <lineage>
        <taxon>Bacteria</taxon>
        <taxon>Candidatus Daviesiibacteriota</taxon>
    </lineage>
</organism>
<accession>A0A0G0WNR4</accession>
<proteinExistence type="inferred from homology"/>